<dbReference type="Pfam" id="PF07277">
    <property type="entry name" value="SapC"/>
    <property type="match status" value="1"/>
</dbReference>
<dbReference type="EMBL" id="LDTD01000069">
    <property type="protein sequence ID" value="KTT69429.1"/>
    <property type="molecule type" value="Genomic_DNA"/>
</dbReference>
<sequence>MSRHEALSADDHRDLRILERRDAALGDARMACITVPAEFRAVQAEYPILFRLNDTRDQFSALAMFGFENGENLYVADGRWDARYRPLAIDIQPFLIGGSPDDDGPKQVHVDLESPRIAIGEEGVRVFDKHGRPTPYLERVIEQVGALDHGFREAGDFFAALQRYELLEPFTLDVTLDDGSANRLIGYHIIAEERLAALSGTALAELQAAGYLEPIYMAMASLSQFSGLIARRNRRGTRG</sequence>
<dbReference type="InterPro" id="IPR010836">
    <property type="entry name" value="SapC"/>
</dbReference>
<dbReference type="PATRIC" id="fig|33051.3.peg.3282"/>
<comment type="caution">
    <text evidence="1">The sequence shown here is derived from an EMBL/GenBank/DDBJ whole genome shotgun (WGS) entry which is preliminary data.</text>
</comment>
<name>A0A147HWW3_9SPHN</name>
<organism evidence="1 2">
    <name type="scientific">Sphingomonas sanguinis</name>
    <dbReference type="NCBI Taxonomy" id="33051"/>
    <lineage>
        <taxon>Bacteria</taxon>
        <taxon>Pseudomonadati</taxon>
        <taxon>Pseudomonadota</taxon>
        <taxon>Alphaproteobacteria</taxon>
        <taxon>Sphingomonadales</taxon>
        <taxon>Sphingomonadaceae</taxon>
        <taxon>Sphingomonas</taxon>
    </lineage>
</organism>
<reference evidence="1 2" key="1">
    <citation type="journal article" date="2016" name="Front. Microbiol.">
        <title>Genomic Resource of Rice Seed Associated Bacteria.</title>
        <authorList>
            <person name="Midha S."/>
            <person name="Bansal K."/>
            <person name="Sharma S."/>
            <person name="Kumar N."/>
            <person name="Patil P.P."/>
            <person name="Chaudhry V."/>
            <person name="Patil P.B."/>
        </authorList>
    </citation>
    <scope>NUCLEOTIDE SEQUENCE [LARGE SCALE GENOMIC DNA]</scope>
    <source>
        <strain evidence="1 2">NS319</strain>
    </source>
</reference>
<proteinExistence type="predicted"/>
<dbReference type="STRING" id="33051.SB4_17320"/>
<dbReference type="AlphaFoldDB" id="A0A147HWW3"/>
<dbReference type="Proteomes" id="UP000072867">
    <property type="component" value="Unassembled WGS sequence"/>
</dbReference>
<evidence type="ECO:0000313" key="1">
    <source>
        <dbReference type="EMBL" id="KTT69429.1"/>
    </source>
</evidence>
<evidence type="ECO:0000313" key="2">
    <source>
        <dbReference type="Proteomes" id="UP000072867"/>
    </source>
</evidence>
<dbReference type="RefSeq" id="WP_058733580.1">
    <property type="nucleotide sequence ID" value="NZ_LDTD01000069.1"/>
</dbReference>
<gene>
    <name evidence="1" type="ORF">NS319_10510</name>
</gene>
<protein>
    <submittedName>
        <fullName evidence="1">Multidrug transporter</fullName>
    </submittedName>
</protein>
<accession>A0A147HWW3</accession>